<comment type="subcellular location">
    <subcellularLocation>
        <location evidence="1">Membrane</location>
        <topology evidence="1">Single-pass membrane protein</topology>
    </subcellularLocation>
</comment>
<evidence type="ECO:0000313" key="8">
    <source>
        <dbReference type="EMBL" id="KFA93273.1"/>
    </source>
</evidence>
<dbReference type="RefSeq" id="WP_043392703.1">
    <property type="nucleotide sequence ID" value="NZ_JPMI01000060.1"/>
</dbReference>
<dbReference type="GO" id="GO:0016020">
    <property type="term" value="C:membrane"/>
    <property type="evidence" value="ECO:0007669"/>
    <property type="project" value="UniProtKB-SubCell"/>
</dbReference>
<evidence type="ECO:0000256" key="3">
    <source>
        <dbReference type="ARBA" id="ARBA00022989"/>
    </source>
</evidence>
<gene>
    <name evidence="8" type="ORF">Q664_10160</name>
</gene>
<evidence type="ECO:0000256" key="2">
    <source>
        <dbReference type="ARBA" id="ARBA00022692"/>
    </source>
</evidence>
<reference evidence="8 9" key="1">
    <citation type="submission" date="2014-07" db="EMBL/GenBank/DDBJ databases">
        <title>Draft Genome Sequence of Gephyronic Acid Producer, Cystobacter violaceus Strain Cb vi76.</title>
        <authorList>
            <person name="Stevens D.C."/>
            <person name="Young J."/>
            <person name="Carmichael R."/>
            <person name="Tan J."/>
            <person name="Taylor R.E."/>
        </authorList>
    </citation>
    <scope>NUCLEOTIDE SEQUENCE [LARGE SCALE GENOMIC DNA]</scope>
    <source>
        <strain evidence="8 9">Cb vi76</strain>
    </source>
</reference>
<keyword evidence="3 6" id="KW-1133">Transmembrane helix</keyword>
<dbReference type="Gene3D" id="3.30.1150.10">
    <property type="match status" value="1"/>
</dbReference>
<evidence type="ECO:0000256" key="4">
    <source>
        <dbReference type="ARBA" id="ARBA00023136"/>
    </source>
</evidence>
<feature type="compositionally biased region" description="Basic and acidic residues" evidence="5">
    <location>
        <begin position="155"/>
        <end position="171"/>
    </location>
</feature>
<protein>
    <submittedName>
        <fullName evidence="8">Energy transducer TonB</fullName>
    </submittedName>
</protein>
<dbReference type="EMBL" id="JPMI01000060">
    <property type="protein sequence ID" value="KFA93273.1"/>
    <property type="molecule type" value="Genomic_DNA"/>
</dbReference>
<feature type="compositionally biased region" description="Basic and acidic residues" evidence="5">
    <location>
        <begin position="93"/>
        <end position="107"/>
    </location>
</feature>
<dbReference type="GO" id="GO:0055085">
    <property type="term" value="P:transmembrane transport"/>
    <property type="evidence" value="ECO:0007669"/>
    <property type="project" value="InterPro"/>
</dbReference>
<evidence type="ECO:0000259" key="7">
    <source>
        <dbReference type="PROSITE" id="PS52015"/>
    </source>
</evidence>
<evidence type="ECO:0000313" key="9">
    <source>
        <dbReference type="Proteomes" id="UP000028547"/>
    </source>
</evidence>
<feature type="compositionally biased region" description="Basic and acidic residues" evidence="5">
    <location>
        <begin position="122"/>
        <end position="142"/>
    </location>
</feature>
<feature type="region of interest" description="Disordered" evidence="5">
    <location>
        <begin position="75"/>
        <end position="232"/>
    </location>
</feature>
<evidence type="ECO:0000256" key="6">
    <source>
        <dbReference type="SAM" id="Phobius"/>
    </source>
</evidence>
<keyword evidence="4 6" id="KW-0472">Membrane</keyword>
<proteinExistence type="predicted"/>
<dbReference type="InterPro" id="IPR006260">
    <property type="entry name" value="TonB/TolA_C"/>
</dbReference>
<feature type="domain" description="TonB C-terminal" evidence="7">
    <location>
        <begin position="309"/>
        <end position="408"/>
    </location>
</feature>
<dbReference type="Proteomes" id="UP000028547">
    <property type="component" value="Unassembled WGS sequence"/>
</dbReference>
<keyword evidence="2 6" id="KW-0812">Transmembrane</keyword>
<dbReference type="InterPro" id="IPR037682">
    <property type="entry name" value="TonB_C"/>
</dbReference>
<dbReference type="AlphaFoldDB" id="A0A084SXT8"/>
<sequence length="414" mass="45604">MSTGPSVPEQSSRRRRRREHPARYLIALVLALLVHGAFVGLLALMAHIQLNLPPEPKPPKPASAVVMRPLSAQEWAKNRGPQAPNAKASPPLEQKKPEKKKPEEKPKGQVVDVAPGNQQEAPDAKYLAEHDNKVEKETRAKDQTPFYRNAMPRTTARESREGSGASDEKAPHVAGNNGMGADERPMKEGGKKSAFELPEAKKRDEIALKQDPTSPGPGMEVNNSDESDEVAGNSKRLRIQQGFEDSEEGSQGRLGTPGMARLMPSQAVMDQIIGGAPNDHLKDAEEGDGTYLNTREWKYASFFNRVKQSVGTQWDPNAALMMRDPTGQTYSGRDRYTLVNVTLDENGRVASITVEKSCGLDFLDLAAVESFKKAQPFPNPPPGLLEDDSKVRFKFGFFMEMGGGPRMRLFRQPN</sequence>
<dbReference type="SUPFAM" id="SSF74653">
    <property type="entry name" value="TolA/TonB C-terminal domain"/>
    <property type="match status" value="1"/>
</dbReference>
<name>A0A084SXT8_9BACT</name>
<comment type="caution">
    <text evidence="8">The sequence shown here is derived from an EMBL/GenBank/DDBJ whole genome shotgun (WGS) entry which is preliminary data.</text>
</comment>
<evidence type="ECO:0000256" key="5">
    <source>
        <dbReference type="SAM" id="MobiDB-lite"/>
    </source>
</evidence>
<feature type="compositionally biased region" description="Basic and acidic residues" evidence="5">
    <location>
        <begin position="181"/>
        <end position="208"/>
    </location>
</feature>
<feature type="transmembrane region" description="Helical" evidence="6">
    <location>
        <begin position="24"/>
        <end position="48"/>
    </location>
</feature>
<dbReference type="PROSITE" id="PS52015">
    <property type="entry name" value="TONB_CTD"/>
    <property type="match status" value="1"/>
</dbReference>
<organism evidence="8 9">
    <name type="scientific">Archangium violaceum Cb vi76</name>
    <dbReference type="NCBI Taxonomy" id="1406225"/>
    <lineage>
        <taxon>Bacteria</taxon>
        <taxon>Pseudomonadati</taxon>
        <taxon>Myxococcota</taxon>
        <taxon>Myxococcia</taxon>
        <taxon>Myxococcales</taxon>
        <taxon>Cystobacterineae</taxon>
        <taxon>Archangiaceae</taxon>
        <taxon>Archangium</taxon>
    </lineage>
</organism>
<dbReference type="NCBIfam" id="TIGR01352">
    <property type="entry name" value="tonB_Cterm"/>
    <property type="match status" value="1"/>
</dbReference>
<evidence type="ECO:0000256" key="1">
    <source>
        <dbReference type="ARBA" id="ARBA00004167"/>
    </source>
</evidence>
<dbReference type="Pfam" id="PF13103">
    <property type="entry name" value="TonB_2"/>
    <property type="match status" value="1"/>
</dbReference>
<accession>A0A084SXT8</accession>